<dbReference type="EMBL" id="JACKWY010000010">
    <property type="protein sequence ID" value="MBB6715962.1"/>
    <property type="molecule type" value="Genomic_DNA"/>
</dbReference>
<reference evidence="2 3" key="1">
    <citation type="submission" date="2020-08" db="EMBL/GenBank/DDBJ databases">
        <title>Clostridia isolated from Swiss meat.</title>
        <authorList>
            <person name="Wambui J."/>
            <person name="Stevens M.J.A."/>
            <person name="Stephan R."/>
        </authorList>
    </citation>
    <scope>NUCLEOTIDE SEQUENCE [LARGE SCALE GENOMIC DNA]</scope>
    <source>
        <strain evidence="2 3">CM001</strain>
    </source>
</reference>
<evidence type="ECO:0000256" key="1">
    <source>
        <dbReference type="SAM" id="SignalP"/>
    </source>
</evidence>
<keyword evidence="1" id="KW-0732">Signal</keyword>
<dbReference type="AlphaFoldDB" id="A0A7X0SE80"/>
<dbReference type="RefSeq" id="WP_185165103.1">
    <property type="nucleotide sequence ID" value="NZ_JACKWY010000010.1"/>
</dbReference>
<accession>A0A7X0SE80</accession>
<feature type="chain" id="PRO_5031066877" description="DUF5105 domain-containing protein" evidence="1">
    <location>
        <begin position="31"/>
        <end position="327"/>
    </location>
</feature>
<name>A0A7X0SE80_9CLOT</name>
<sequence length="327" mass="36211">MKNSKLTKIIAMAICSISISSLVSGIEVQAASNGEIDKAYAKAYNTTMKAKDSKAQKSINIARLDVASFRKLAPASTLTSTLSRILDSVQQPRLSNIIISILSMKDSVSVSQVEINSIRTLMEGDQVDNTDDLPVNFDTYKKTWNSEVDAFQGILINKAMSSVVTAESEKTQKSIDTSMILVADLNTAVRPGIKNIAKGLQDRLSKIDIGNHGTPVVIEEIPYEIRMLEPDSIGKRYMETSFTNNSKYPIKGFSMTILLKDTNEKTYLSNFDTVMPGEKSSNFRTFAPKGGDAEKMEILKYNITAIKEDGSKVFVEYDAKLKTYSWY</sequence>
<gene>
    <name evidence="2" type="ORF">H7E68_14745</name>
</gene>
<dbReference type="Proteomes" id="UP000585258">
    <property type="component" value="Unassembled WGS sequence"/>
</dbReference>
<evidence type="ECO:0008006" key="4">
    <source>
        <dbReference type="Google" id="ProtNLM"/>
    </source>
</evidence>
<protein>
    <recommendedName>
        <fullName evidence="4">DUF5105 domain-containing protein</fullName>
    </recommendedName>
</protein>
<evidence type="ECO:0000313" key="2">
    <source>
        <dbReference type="EMBL" id="MBB6715962.1"/>
    </source>
</evidence>
<feature type="signal peptide" evidence="1">
    <location>
        <begin position="1"/>
        <end position="30"/>
    </location>
</feature>
<comment type="caution">
    <text evidence="2">The sequence shown here is derived from an EMBL/GenBank/DDBJ whole genome shotgun (WGS) entry which is preliminary data.</text>
</comment>
<organism evidence="2 3">
    <name type="scientific">Clostridium gasigenes</name>
    <dbReference type="NCBI Taxonomy" id="94869"/>
    <lineage>
        <taxon>Bacteria</taxon>
        <taxon>Bacillati</taxon>
        <taxon>Bacillota</taxon>
        <taxon>Clostridia</taxon>
        <taxon>Eubacteriales</taxon>
        <taxon>Clostridiaceae</taxon>
        <taxon>Clostridium</taxon>
    </lineage>
</organism>
<proteinExistence type="predicted"/>
<evidence type="ECO:0000313" key="3">
    <source>
        <dbReference type="Proteomes" id="UP000585258"/>
    </source>
</evidence>